<name>A0ABP9YDH4_9FUNG</name>
<organism evidence="2 3">
    <name type="scientific">Helicostylum pulchrum</name>
    <dbReference type="NCBI Taxonomy" id="562976"/>
    <lineage>
        <taxon>Eukaryota</taxon>
        <taxon>Fungi</taxon>
        <taxon>Fungi incertae sedis</taxon>
        <taxon>Mucoromycota</taxon>
        <taxon>Mucoromycotina</taxon>
        <taxon>Mucoromycetes</taxon>
        <taxon>Mucorales</taxon>
        <taxon>Mucorineae</taxon>
        <taxon>Mucoraceae</taxon>
        <taxon>Helicostylum</taxon>
    </lineage>
</organism>
<comment type="caution">
    <text evidence="2">The sequence shown here is derived from an EMBL/GenBank/DDBJ whole genome shotgun (WGS) entry which is preliminary data.</text>
</comment>
<protein>
    <submittedName>
        <fullName evidence="2">Uncharacterized protein</fullName>
    </submittedName>
</protein>
<feature type="compositionally biased region" description="Low complexity" evidence="1">
    <location>
        <begin position="31"/>
        <end position="62"/>
    </location>
</feature>
<feature type="compositionally biased region" description="Low complexity" evidence="1">
    <location>
        <begin position="1"/>
        <end position="19"/>
    </location>
</feature>
<accession>A0ABP9YDH4</accession>
<sequence length="74" mass="8479">MNYNNNQNQQYGQAQGYYNTTSPQPPGNVHYGQQQQQYNSPQQQQGYYQPQQPMYTQQQPTQDRGGVGGGCMAW</sequence>
<dbReference type="EMBL" id="BAABUJ010000040">
    <property type="protein sequence ID" value="GAA5805006.1"/>
    <property type="molecule type" value="Genomic_DNA"/>
</dbReference>
<dbReference type="Proteomes" id="UP001476247">
    <property type="component" value="Unassembled WGS sequence"/>
</dbReference>
<proteinExistence type="predicted"/>
<evidence type="ECO:0000256" key="1">
    <source>
        <dbReference type="SAM" id="MobiDB-lite"/>
    </source>
</evidence>
<evidence type="ECO:0000313" key="3">
    <source>
        <dbReference type="Proteomes" id="UP001476247"/>
    </source>
</evidence>
<reference evidence="2 3" key="1">
    <citation type="submission" date="2024-04" db="EMBL/GenBank/DDBJ databases">
        <title>genome sequences of Mucor flavus KT1a and Helicostylum pulchrum KT1b strains isolation_sourced from the surface of a dry-aged beef.</title>
        <authorList>
            <person name="Toyotome T."/>
            <person name="Hosono M."/>
            <person name="Torimaru M."/>
            <person name="Fukuda K."/>
            <person name="Mikami N."/>
        </authorList>
    </citation>
    <scope>NUCLEOTIDE SEQUENCE [LARGE SCALE GENOMIC DNA]</scope>
    <source>
        <strain evidence="2 3">KT1b</strain>
    </source>
</reference>
<keyword evidence="3" id="KW-1185">Reference proteome</keyword>
<gene>
    <name evidence="2" type="ORF">HPULCUR_010519</name>
</gene>
<evidence type="ECO:0000313" key="2">
    <source>
        <dbReference type="EMBL" id="GAA5805006.1"/>
    </source>
</evidence>
<feature type="compositionally biased region" description="Gly residues" evidence="1">
    <location>
        <begin position="65"/>
        <end position="74"/>
    </location>
</feature>
<feature type="region of interest" description="Disordered" evidence="1">
    <location>
        <begin position="1"/>
        <end position="74"/>
    </location>
</feature>